<dbReference type="Pfam" id="PF01532">
    <property type="entry name" value="Glyco_hydro_47"/>
    <property type="match status" value="1"/>
</dbReference>
<evidence type="ECO:0000256" key="21">
    <source>
        <dbReference type="RuleBase" id="RU361193"/>
    </source>
</evidence>
<dbReference type="PANTHER" id="PTHR11742:SF55">
    <property type="entry name" value="ENDOPLASMIC RETICULUM MANNOSYL-OLIGOSACCHARIDE 1,2-ALPHA-MANNOSIDASE"/>
    <property type="match status" value="1"/>
</dbReference>
<evidence type="ECO:0000256" key="18">
    <source>
        <dbReference type="PIRSR" id="PIRSR601382-1"/>
    </source>
</evidence>
<keyword evidence="13 20" id="KW-1015">Disulfide bond</keyword>
<evidence type="ECO:0000313" key="24">
    <source>
        <dbReference type="Proteomes" id="UP001165289"/>
    </source>
</evidence>
<accession>A0AAV7JSU5</accession>
<evidence type="ECO:0000256" key="6">
    <source>
        <dbReference type="ARBA" id="ARBA00022723"/>
    </source>
</evidence>
<evidence type="ECO:0000256" key="3">
    <source>
        <dbReference type="ARBA" id="ARBA00004922"/>
    </source>
</evidence>
<gene>
    <name evidence="23" type="ORF">LOD99_4827</name>
</gene>
<evidence type="ECO:0000313" key="23">
    <source>
        <dbReference type="EMBL" id="KAI6651948.1"/>
    </source>
</evidence>
<dbReference type="Gene3D" id="1.50.10.10">
    <property type="match status" value="1"/>
</dbReference>
<evidence type="ECO:0000256" key="2">
    <source>
        <dbReference type="ARBA" id="ARBA00004648"/>
    </source>
</evidence>
<evidence type="ECO:0000256" key="19">
    <source>
        <dbReference type="PIRSR" id="PIRSR601382-2"/>
    </source>
</evidence>
<dbReference type="InterPro" id="IPR050749">
    <property type="entry name" value="Glycosyl_Hydrolase_47"/>
</dbReference>
<keyword evidence="14 21" id="KW-0326">Glycosidase</keyword>
<comment type="catalytic activity">
    <reaction evidence="15">
        <text>N(4)-(alpha-D-Man-(1-&gt;2)-alpha-D-Man-(1-&gt;2)-alpha-D-Man-(1-&gt;3)-[alpha-D-Man-(1-&gt;3)-[alpha-D-Man-(1-&gt;2)-alpha-D-Man-(1-&gt;6)]-alpha-D-Man-(1-&gt;6)]-beta-D-Man-(1-&gt;4)-beta-D-GlcNAc-(1-&gt;4)-beta-D-GlcNAc)-L-asparaginyl-[protein] (N-glucan mannose isomer 8A1,2,3B1,3) + 3 H2O = N(4)-(alpha-D-Man-(1-&gt;3)-[alpha-D-Man-(1-&gt;3)-[alpha-D-Man-(1-&gt;6)]-alpha-D-Man-(1-&gt;6)]-beta-D-Man-(1-&gt;4)-beta-D-GlcNAc-(1-&gt;4)-beta-D-GlcNAc)-L-asparaginyl-[protein] (N-glucan mannose isomer 5A1,2) + 3 beta-D-mannose</text>
        <dbReference type="Rhea" id="RHEA:56028"/>
        <dbReference type="Rhea" id="RHEA-COMP:14358"/>
        <dbReference type="Rhea" id="RHEA-COMP:14367"/>
        <dbReference type="ChEBI" id="CHEBI:15377"/>
        <dbReference type="ChEBI" id="CHEBI:28563"/>
        <dbReference type="ChEBI" id="CHEBI:59087"/>
        <dbReference type="ChEBI" id="CHEBI:60628"/>
        <dbReference type="EC" id="3.2.1.113"/>
    </reaction>
</comment>
<comment type="function">
    <text evidence="17">Involved in glycoprotein quality control targeting of misfolded glycoproteins for degradation. It primarily trims a single alpha-1,2-linked mannose residue from Man(9)GlcNAc(2) to produce Man(8)GlcNAc(2), but at high enzyme concentrations, as found in the ER quality control compartment (ERQC), it further trims the carbohydrates to Man(5-6)GlcNAc(2).</text>
</comment>
<organism evidence="23 24">
    <name type="scientific">Oopsacas minuta</name>
    <dbReference type="NCBI Taxonomy" id="111878"/>
    <lineage>
        <taxon>Eukaryota</taxon>
        <taxon>Metazoa</taxon>
        <taxon>Porifera</taxon>
        <taxon>Hexactinellida</taxon>
        <taxon>Hexasterophora</taxon>
        <taxon>Lyssacinosida</taxon>
        <taxon>Leucopsacidae</taxon>
        <taxon>Oopsacas</taxon>
    </lineage>
</organism>
<keyword evidence="7 21" id="KW-0378">Hydrolase</keyword>
<dbReference type="PRINTS" id="PR00747">
    <property type="entry name" value="GLYHDRLASE47"/>
</dbReference>
<dbReference type="AlphaFoldDB" id="A0AAV7JSU5"/>
<dbReference type="GO" id="GO:0010498">
    <property type="term" value="P:proteasomal protein catabolic process"/>
    <property type="evidence" value="ECO:0007669"/>
    <property type="project" value="UniProtKB-ARBA"/>
</dbReference>
<protein>
    <recommendedName>
        <fullName evidence="21">alpha-1,2-Mannosidase</fullName>
        <ecNumber evidence="21">3.2.1.-</ecNumber>
    </recommendedName>
</protein>
<evidence type="ECO:0000256" key="13">
    <source>
        <dbReference type="ARBA" id="ARBA00023157"/>
    </source>
</evidence>
<feature type="transmembrane region" description="Helical" evidence="22">
    <location>
        <begin position="37"/>
        <end position="53"/>
    </location>
</feature>
<feature type="active site" evidence="18">
    <location>
        <position position="333"/>
    </location>
</feature>
<dbReference type="EMBL" id="JAKMXF010000301">
    <property type="protein sequence ID" value="KAI6651948.1"/>
    <property type="molecule type" value="Genomic_DNA"/>
</dbReference>
<dbReference type="InterPro" id="IPR012341">
    <property type="entry name" value="6hp_glycosidase-like_sf"/>
</dbReference>
<name>A0AAV7JSU5_9METZ</name>
<evidence type="ECO:0000256" key="5">
    <source>
        <dbReference type="ARBA" id="ARBA00022692"/>
    </source>
</evidence>
<evidence type="ECO:0000256" key="4">
    <source>
        <dbReference type="ARBA" id="ARBA00007658"/>
    </source>
</evidence>
<evidence type="ECO:0000256" key="1">
    <source>
        <dbReference type="ARBA" id="ARBA00001913"/>
    </source>
</evidence>
<proteinExistence type="inferred from homology"/>
<reference evidence="23 24" key="1">
    <citation type="journal article" date="2023" name="BMC Biol.">
        <title>The compact genome of the sponge Oopsacas minuta (Hexactinellida) is lacking key metazoan core genes.</title>
        <authorList>
            <person name="Santini S."/>
            <person name="Schenkelaars Q."/>
            <person name="Jourda C."/>
            <person name="Duchesne M."/>
            <person name="Belahbib H."/>
            <person name="Rocher C."/>
            <person name="Selva M."/>
            <person name="Riesgo A."/>
            <person name="Vervoort M."/>
            <person name="Leys S.P."/>
            <person name="Kodjabachian L."/>
            <person name="Le Bivic A."/>
            <person name="Borchiellini C."/>
            <person name="Claverie J.M."/>
            <person name="Renard E."/>
        </authorList>
    </citation>
    <scope>NUCLEOTIDE SEQUENCE [LARGE SCALE GENOMIC DNA]</scope>
    <source>
        <strain evidence="23">SPO-2</strain>
    </source>
</reference>
<keyword evidence="12 22" id="KW-0472">Membrane</keyword>
<feature type="active site" description="Proton donor" evidence="18">
    <location>
        <position position="200"/>
    </location>
</feature>
<keyword evidence="24" id="KW-1185">Reference proteome</keyword>
<comment type="pathway">
    <text evidence="3">Protein modification; protein glycosylation.</text>
</comment>
<comment type="similarity">
    <text evidence="4 21">Belongs to the glycosyl hydrolase 47 family.</text>
</comment>
<keyword evidence="11 22" id="KW-1133">Transmembrane helix</keyword>
<evidence type="ECO:0000256" key="10">
    <source>
        <dbReference type="ARBA" id="ARBA00022968"/>
    </source>
</evidence>
<keyword evidence="6 19" id="KW-0479">Metal-binding</keyword>
<evidence type="ECO:0000256" key="20">
    <source>
        <dbReference type="PIRSR" id="PIRSR601382-3"/>
    </source>
</evidence>
<feature type="active site" description="Proton donor" evidence="18">
    <location>
        <position position="440"/>
    </location>
</feature>
<evidence type="ECO:0000256" key="22">
    <source>
        <dbReference type="SAM" id="Phobius"/>
    </source>
</evidence>
<evidence type="ECO:0000256" key="11">
    <source>
        <dbReference type="ARBA" id="ARBA00022989"/>
    </source>
</evidence>
<dbReference type="SUPFAM" id="SSF48225">
    <property type="entry name" value="Seven-hairpin glycosidases"/>
    <property type="match status" value="1"/>
</dbReference>
<keyword evidence="9 19" id="KW-0106">Calcium</keyword>
<feature type="active site" evidence="18">
    <location>
        <position position="468"/>
    </location>
</feature>
<sequence length="570" mass="66068">MDPRKVDVESNIQINHLQKRKQIRRVWNSLTSFQKNIILMLFLFSLLVYYLFFTQIISISDSALPENQAIDRIFTDYNNLFEEQNENVQTSEFQSQTSRSYPPITPTRNHISESILTDRQKAVVSAMKHAWNGYVEYAWGKDMLKPISRSSQEWFGLGLTLIDALDTLFIMNLTSEFKQARDWVQHSLNFDRNIFVNLFETTIRVLGGLLSSYYLSRDPIFLEKARILGDKLMPSFNTPSGIPRSDVNLHTGVSSDPKWDKHSTVSEVTSIQLEFKYLSYLTGDKMYSDAVERVMIQIQSLPKTDFLVPQFISADTGDFKPGARTLTMGSRADSYYEYLLKQWIMAGKTDDRYREWYLQTVDGVTKRLLRYSEPSRLALIGEIVNNQFSPKMDHLVCFYPGTLTLGYYHGLSPEHLILGKELAYTCYQMYARTATKLSPEIVYFNLQSGGGEDIIIRDLDAHNLLRPETVESLYYLYKVTGDRIYQEWGWEIFNAFEKITRIATGGYSSINNVRSETHPHYRDLMESFFLGETLKYLFLLFSEDESLLPLNSILFNTEAHIIPILQELNN</sequence>
<evidence type="ECO:0000256" key="15">
    <source>
        <dbReference type="ARBA" id="ARBA00047669"/>
    </source>
</evidence>
<dbReference type="FunFam" id="1.50.10.10:FF:000010">
    <property type="entry name" value="alpha-1,2-Mannosidase"/>
    <property type="match status" value="1"/>
</dbReference>
<keyword evidence="8" id="KW-0256">Endoplasmic reticulum</keyword>
<evidence type="ECO:0000256" key="17">
    <source>
        <dbReference type="ARBA" id="ARBA00053655"/>
    </source>
</evidence>
<evidence type="ECO:0000256" key="12">
    <source>
        <dbReference type="ARBA" id="ARBA00023136"/>
    </source>
</evidence>
<dbReference type="GO" id="GO:0005975">
    <property type="term" value="P:carbohydrate metabolic process"/>
    <property type="evidence" value="ECO:0007669"/>
    <property type="project" value="InterPro"/>
</dbReference>
<dbReference type="GO" id="GO:0004571">
    <property type="term" value="F:mannosyl-oligosaccharide 1,2-alpha-mannosidase activity"/>
    <property type="evidence" value="ECO:0007669"/>
    <property type="project" value="UniProtKB-EC"/>
</dbReference>
<dbReference type="EC" id="3.2.1.-" evidence="21"/>
<evidence type="ECO:0000256" key="14">
    <source>
        <dbReference type="ARBA" id="ARBA00023295"/>
    </source>
</evidence>
<dbReference type="GO" id="GO:0005789">
    <property type="term" value="C:endoplasmic reticulum membrane"/>
    <property type="evidence" value="ECO:0007669"/>
    <property type="project" value="UniProtKB-SubCell"/>
</dbReference>
<feature type="binding site" evidence="19">
    <location>
        <position position="557"/>
    </location>
    <ligand>
        <name>Ca(2+)</name>
        <dbReference type="ChEBI" id="CHEBI:29108"/>
    </ligand>
</feature>
<feature type="disulfide bond" evidence="20">
    <location>
        <begin position="397"/>
        <end position="426"/>
    </location>
</feature>
<keyword evidence="10" id="KW-0735">Signal-anchor</keyword>
<dbReference type="GO" id="GO:0034976">
    <property type="term" value="P:response to endoplasmic reticulum stress"/>
    <property type="evidence" value="ECO:0007669"/>
    <property type="project" value="UniProtKB-ARBA"/>
</dbReference>
<dbReference type="Proteomes" id="UP001165289">
    <property type="component" value="Unassembled WGS sequence"/>
</dbReference>
<comment type="subcellular location">
    <subcellularLocation>
        <location evidence="2">Endoplasmic reticulum membrane</location>
        <topology evidence="2">Single-pass type II membrane protein</topology>
    </subcellularLocation>
</comment>
<dbReference type="PANTHER" id="PTHR11742">
    <property type="entry name" value="MANNOSYL-OLIGOSACCHARIDE ALPHA-1,2-MANNOSIDASE-RELATED"/>
    <property type="match status" value="1"/>
</dbReference>
<dbReference type="InterPro" id="IPR036026">
    <property type="entry name" value="Seven-hairpin_glycosidases"/>
</dbReference>
<comment type="cofactor">
    <cofactor evidence="1 19">
        <name>Ca(2+)</name>
        <dbReference type="ChEBI" id="CHEBI:29108"/>
    </cofactor>
</comment>
<evidence type="ECO:0000256" key="16">
    <source>
        <dbReference type="ARBA" id="ARBA00048605"/>
    </source>
</evidence>
<comment type="catalytic activity">
    <reaction evidence="16">
        <text>N(4)-(alpha-D-Man-(1-&gt;2)-alpha-D-Man-(1-&gt;2)-alpha-D-Man-(1-&gt;3)-[alpha-D-Man-(1-&gt;2)-alpha-D-Man-(1-&gt;3)-[alpha-D-Man-(1-&gt;2)-alpha-D-Man-(1-&gt;6)]-alpha-D-Man-(1-&gt;6)]-beta-D-Man-(1-&gt;4)-beta-D-GlcNAc-(1-&gt;4)-beta-D-GlcNAc)-L-asparaginyl-[protein] (N-glucan mannose isomer 9A1,2,3B1,2,3) + 4 H2O = N(4)-(alpha-D-Man-(1-&gt;3)-[alpha-D-Man-(1-&gt;3)-[alpha-D-Man-(1-&gt;6)]-alpha-D-Man-(1-&gt;6)]-beta-D-Man-(1-&gt;4)-beta-D-GlcNAc-(1-&gt;4)-beta-D-GlcNAc)-L-asparaginyl-[protein] (N-glucan mannose isomer 5A1,2) + 4 beta-D-mannose</text>
        <dbReference type="Rhea" id="RHEA:56008"/>
        <dbReference type="Rhea" id="RHEA-COMP:14356"/>
        <dbReference type="Rhea" id="RHEA-COMP:14367"/>
        <dbReference type="ChEBI" id="CHEBI:15377"/>
        <dbReference type="ChEBI" id="CHEBI:28563"/>
        <dbReference type="ChEBI" id="CHEBI:59087"/>
        <dbReference type="ChEBI" id="CHEBI:139493"/>
        <dbReference type="EC" id="3.2.1.113"/>
    </reaction>
</comment>
<evidence type="ECO:0000256" key="7">
    <source>
        <dbReference type="ARBA" id="ARBA00022801"/>
    </source>
</evidence>
<evidence type="ECO:0000256" key="8">
    <source>
        <dbReference type="ARBA" id="ARBA00022824"/>
    </source>
</evidence>
<keyword evidence="5 22" id="KW-0812">Transmembrane</keyword>
<dbReference type="GO" id="GO:0005509">
    <property type="term" value="F:calcium ion binding"/>
    <property type="evidence" value="ECO:0007669"/>
    <property type="project" value="InterPro"/>
</dbReference>
<comment type="caution">
    <text evidence="23">The sequence shown here is derived from an EMBL/GenBank/DDBJ whole genome shotgun (WGS) entry which is preliminary data.</text>
</comment>
<dbReference type="InterPro" id="IPR001382">
    <property type="entry name" value="Glyco_hydro_47"/>
</dbReference>
<evidence type="ECO:0000256" key="9">
    <source>
        <dbReference type="ARBA" id="ARBA00022837"/>
    </source>
</evidence>